<feature type="signal peptide" evidence="1">
    <location>
        <begin position="1"/>
        <end position="17"/>
    </location>
</feature>
<keyword evidence="3" id="KW-0378">Hydrolase</keyword>
<dbReference type="AlphaFoldDB" id="A0A6G1H8H4"/>
<keyword evidence="1" id="KW-0732">Signal</keyword>
<feature type="chain" id="PRO_5026243062" evidence="1">
    <location>
        <begin position="18"/>
        <end position="608"/>
    </location>
</feature>
<dbReference type="PANTHER" id="PTHR36183:SF2">
    <property type="entry name" value="BETA-GLUCURONIDASE C-TERMINAL DOMAIN-CONTAINING PROTEIN"/>
    <property type="match status" value="1"/>
</dbReference>
<keyword evidence="4" id="KW-1185">Reference proteome</keyword>
<dbReference type="InterPro" id="IPR017853">
    <property type="entry name" value="GH"/>
</dbReference>
<dbReference type="Gene3D" id="2.60.40.1180">
    <property type="entry name" value="Golgi alpha-mannosidase II"/>
    <property type="match status" value="1"/>
</dbReference>
<sequence>MSVSLVLLAANIAFVAAQISLSPPATAARANGISQVVDSSFAGFGIEPSNLFSFTGGDEPNQMSINLMTNLADFAGGPASVRLGGNSGDNMIFDARFDQFRMLNNPNPTGQGAYASDLFYYGPTYYEALNRFPTGTPVTFGLNLAYSQGDYLERIVEAANASIAGMTNVKLFSFEIGNEPDLYLENGFRNNSNWGGQVYTQEWLTRARAVYEGSLRPAGLPSNFFEPATPASTIAHPSFEIATLVQDGITRNDSVTSTGYVSAWNQHDYFYFVDVSKVQLTLDYLMMLDNTNSQFAYWEQQVGIALTTTRYPYYLREMASAGPIGLQNISDTFGASLWTLNFFLYAATLNISAVGFHMTDNSWAAPWQPIRKYNLDPYVRPSYYAFAATAQLIGNGNGTTQVTTLIAPSVPPAYNGRVRTYATYAAGNLTSIILINSKLANASVASKPSLTFSISMPAFAGQTLFLSTLIADGADSTSGTLWNGVSFESNDGEPSDPDRTLVSSLVIPNNGTVSIRVRDSSAVVANLGSLLGENVVLLSNGTAAPNSHRSAAPSPSESGTAVISGVASTAVALATSNVKKSEHPSPIYLVENLGTDLTVAVGASVIIY</sequence>
<dbReference type="GO" id="GO:0016787">
    <property type="term" value="F:hydrolase activity"/>
    <property type="evidence" value="ECO:0007669"/>
    <property type="project" value="UniProtKB-KW"/>
</dbReference>
<protein>
    <submittedName>
        <fullName evidence="3">Glycoside hydrolase family 79 protein</fullName>
    </submittedName>
</protein>
<dbReference type="Proteomes" id="UP000800041">
    <property type="component" value="Unassembled WGS sequence"/>
</dbReference>
<dbReference type="InterPro" id="IPR031728">
    <property type="entry name" value="GlcAase_C"/>
</dbReference>
<accession>A0A6G1H8H4</accession>
<evidence type="ECO:0000256" key="1">
    <source>
        <dbReference type="SAM" id="SignalP"/>
    </source>
</evidence>
<gene>
    <name evidence="3" type="ORF">K402DRAFT_411036</name>
</gene>
<dbReference type="EMBL" id="ML977145">
    <property type="protein sequence ID" value="KAF1989455.1"/>
    <property type="molecule type" value="Genomic_DNA"/>
</dbReference>
<feature type="domain" description="Beta-glucuronidase C-terminal" evidence="2">
    <location>
        <begin position="421"/>
        <end position="524"/>
    </location>
</feature>
<name>A0A6G1H8H4_9PEZI</name>
<dbReference type="Pfam" id="PF16862">
    <property type="entry name" value="Glyco_hydro_79C"/>
    <property type="match status" value="1"/>
</dbReference>
<dbReference type="Gene3D" id="3.20.20.80">
    <property type="entry name" value="Glycosidases"/>
    <property type="match status" value="1"/>
</dbReference>
<dbReference type="OrthoDB" id="2831684at2759"/>
<dbReference type="SUPFAM" id="SSF51445">
    <property type="entry name" value="(Trans)glycosidases"/>
    <property type="match status" value="1"/>
</dbReference>
<dbReference type="InterPro" id="IPR052974">
    <property type="entry name" value="GH79_Enzymes"/>
</dbReference>
<proteinExistence type="predicted"/>
<evidence type="ECO:0000313" key="3">
    <source>
        <dbReference type="EMBL" id="KAF1989455.1"/>
    </source>
</evidence>
<dbReference type="PANTHER" id="PTHR36183">
    <property type="entry name" value="BETA-GLUCURONIDASE"/>
    <property type="match status" value="1"/>
</dbReference>
<organism evidence="3 4">
    <name type="scientific">Aulographum hederae CBS 113979</name>
    <dbReference type="NCBI Taxonomy" id="1176131"/>
    <lineage>
        <taxon>Eukaryota</taxon>
        <taxon>Fungi</taxon>
        <taxon>Dikarya</taxon>
        <taxon>Ascomycota</taxon>
        <taxon>Pezizomycotina</taxon>
        <taxon>Dothideomycetes</taxon>
        <taxon>Pleosporomycetidae</taxon>
        <taxon>Aulographales</taxon>
        <taxon>Aulographaceae</taxon>
    </lineage>
</organism>
<evidence type="ECO:0000313" key="4">
    <source>
        <dbReference type="Proteomes" id="UP000800041"/>
    </source>
</evidence>
<dbReference type="InterPro" id="IPR013780">
    <property type="entry name" value="Glyco_hydro_b"/>
</dbReference>
<evidence type="ECO:0000259" key="2">
    <source>
        <dbReference type="Pfam" id="PF16862"/>
    </source>
</evidence>
<reference evidence="3" key="1">
    <citation type="journal article" date="2020" name="Stud. Mycol.">
        <title>101 Dothideomycetes genomes: a test case for predicting lifestyles and emergence of pathogens.</title>
        <authorList>
            <person name="Haridas S."/>
            <person name="Albert R."/>
            <person name="Binder M."/>
            <person name="Bloem J."/>
            <person name="Labutti K."/>
            <person name="Salamov A."/>
            <person name="Andreopoulos B."/>
            <person name="Baker S."/>
            <person name="Barry K."/>
            <person name="Bills G."/>
            <person name="Bluhm B."/>
            <person name="Cannon C."/>
            <person name="Castanera R."/>
            <person name="Culley D."/>
            <person name="Daum C."/>
            <person name="Ezra D."/>
            <person name="Gonzalez J."/>
            <person name="Henrissat B."/>
            <person name="Kuo A."/>
            <person name="Liang C."/>
            <person name="Lipzen A."/>
            <person name="Lutzoni F."/>
            <person name="Magnuson J."/>
            <person name="Mondo S."/>
            <person name="Nolan M."/>
            <person name="Ohm R."/>
            <person name="Pangilinan J."/>
            <person name="Park H.-J."/>
            <person name="Ramirez L."/>
            <person name="Alfaro M."/>
            <person name="Sun H."/>
            <person name="Tritt A."/>
            <person name="Yoshinaga Y."/>
            <person name="Zwiers L.-H."/>
            <person name="Turgeon B."/>
            <person name="Goodwin S."/>
            <person name="Spatafora J."/>
            <person name="Crous P."/>
            <person name="Grigoriev I."/>
        </authorList>
    </citation>
    <scope>NUCLEOTIDE SEQUENCE</scope>
    <source>
        <strain evidence="3">CBS 113979</strain>
    </source>
</reference>